<evidence type="ECO:0000256" key="3">
    <source>
        <dbReference type="ARBA" id="ARBA00022692"/>
    </source>
</evidence>
<comment type="similarity">
    <text evidence="2">Belongs to the ERGIC family.</text>
</comment>
<evidence type="ECO:0000256" key="1">
    <source>
        <dbReference type="ARBA" id="ARBA00004141"/>
    </source>
</evidence>
<sequence>MRLLHKCDLFREVQDKENHLSPPTPHGAVVSIATTLVLVVLLVGEIHGYLSGHKSCHITPSTFKNTLGADARRELDTIHFAITLPYIPCSRVATETLTNYGHNLAVEMATQIQLFHIPYGSRNTSTSTRFLSGELPSESDRGCFMKGLTPLSSARASFNVIIKDYLVNDSLKLHPDFELNEFYIGHQYSDWGVPQIRRQTLQPLSGFGASYEMKSPYFFQFFLQLIPTTVDRPGKDDRFGYQYTAYYSMLRYSGHGRAPGLYFSYQPSSFSMDCEVAYDAISHFMVHLCAVIGGVYTVASILEAGLEWVARERRLREVSAQNRHKAEAFVNGTARS</sequence>
<accession>A0A0N0P8T7</accession>
<evidence type="ECO:0008006" key="10">
    <source>
        <dbReference type="Google" id="ProtNLM"/>
    </source>
</evidence>
<keyword evidence="9" id="KW-1185">Reference proteome</keyword>
<feature type="domain" description="Endoplasmic reticulum vesicle transporter N-terminal" evidence="7">
    <location>
        <begin position="4"/>
        <end position="100"/>
    </location>
</feature>
<gene>
    <name evidence="8" type="ORF">ABL78_0563</name>
</gene>
<keyword evidence="5" id="KW-0472">Membrane</keyword>
<evidence type="ECO:0000259" key="7">
    <source>
        <dbReference type="Pfam" id="PF13850"/>
    </source>
</evidence>
<protein>
    <recommendedName>
        <fullName evidence="10">Endoplasmic reticulum vesicle transporter C-terminal domain-containing protein</fullName>
    </recommendedName>
</protein>
<dbReference type="EMBL" id="LJSK01000007">
    <property type="protein sequence ID" value="KPI90336.1"/>
    <property type="molecule type" value="Genomic_DNA"/>
</dbReference>
<dbReference type="GO" id="GO:0030134">
    <property type="term" value="C:COPII-coated ER to Golgi transport vesicle"/>
    <property type="evidence" value="ECO:0007669"/>
    <property type="project" value="TreeGrafter"/>
</dbReference>
<dbReference type="GO" id="GO:0016020">
    <property type="term" value="C:membrane"/>
    <property type="evidence" value="ECO:0007669"/>
    <property type="project" value="UniProtKB-SubCell"/>
</dbReference>
<comment type="subcellular location">
    <subcellularLocation>
        <location evidence="1">Membrane</location>
        <topology evidence="1">Multi-pass membrane protein</topology>
    </subcellularLocation>
</comment>
<dbReference type="Pfam" id="PF07970">
    <property type="entry name" value="COPIIcoated_ERV"/>
    <property type="match status" value="1"/>
</dbReference>
<evidence type="ECO:0000313" key="9">
    <source>
        <dbReference type="Proteomes" id="UP000038009"/>
    </source>
</evidence>
<name>A0A0N0P8T7_LEPSE</name>
<dbReference type="PANTHER" id="PTHR10984">
    <property type="entry name" value="ENDOPLASMIC RETICULUM-GOLGI INTERMEDIATE COMPARTMENT PROTEIN"/>
    <property type="match status" value="1"/>
</dbReference>
<evidence type="ECO:0000256" key="4">
    <source>
        <dbReference type="ARBA" id="ARBA00022989"/>
    </source>
</evidence>
<dbReference type="OMA" id="HKCDLFR"/>
<keyword evidence="4" id="KW-1133">Transmembrane helix</keyword>
<reference evidence="8 9" key="1">
    <citation type="journal article" date="2015" name="PLoS Pathog.">
        <title>Leptomonas seymouri: Adaptations to the Dixenous Life Cycle Analyzed by Genome Sequencing, Transcriptome Profiling and Co-infection with Leishmania donovani.</title>
        <authorList>
            <person name="Kraeva N."/>
            <person name="Butenko A."/>
            <person name="Hlavacova J."/>
            <person name="Kostygov A."/>
            <person name="Myskova J."/>
            <person name="Grybchuk D."/>
            <person name="Lestinova T."/>
            <person name="Votypka J."/>
            <person name="Volf P."/>
            <person name="Opperdoes F."/>
            <person name="Flegontov P."/>
            <person name="Lukes J."/>
            <person name="Yurchenko V."/>
        </authorList>
    </citation>
    <scope>NUCLEOTIDE SEQUENCE [LARGE SCALE GENOMIC DNA]</scope>
    <source>
        <strain evidence="8 9">ATCC 30220</strain>
    </source>
</reference>
<dbReference type="InterPro" id="IPR045888">
    <property type="entry name" value="Erv"/>
</dbReference>
<dbReference type="OrthoDB" id="270930at2759"/>
<dbReference type="PANTHER" id="PTHR10984:SF25">
    <property type="entry name" value="ENDOPLASMIC RETICULUM-GOLGI INTERMEDIATE COMPARTMENT PROTEIN 3"/>
    <property type="match status" value="1"/>
</dbReference>
<organism evidence="8 9">
    <name type="scientific">Leptomonas seymouri</name>
    <dbReference type="NCBI Taxonomy" id="5684"/>
    <lineage>
        <taxon>Eukaryota</taxon>
        <taxon>Discoba</taxon>
        <taxon>Euglenozoa</taxon>
        <taxon>Kinetoplastea</taxon>
        <taxon>Metakinetoplastina</taxon>
        <taxon>Trypanosomatida</taxon>
        <taxon>Trypanosomatidae</taxon>
        <taxon>Leishmaniinae</taxon>
        <taxon>Leptomonas</taxon>
    </lineage>
</organism>
<comment type="caution">
    <text evidence="8">The sequence shown here is derived from an EMBL/GenBank/DDBJ whole genome shotgun (WGS) entry which is preliminary data.</text>
</comment>
<dbReference type="InterPro" id="IPR039542">
    <property type="entry name" value="Erv_N"/>
</dbReference>
<evidence type="ECO:0000256" key="2">
    <source>
        <dbReference type="ARBA" id="ARBA00005648"/>
    </source>
</evidence>
<keyword evidence="3" id="KW-0812">Transmembrane</keyword>
<dbReference type="GO" id="GO:0005783">
    <property type="term" value="C:endoplasmic reticulum"/>
    <property type="evidence" value="ECO:0007669"/>
    <property type="project" value="TreeGrafter"/>
</dbReference>
<dbReference type="Proteomes" id="UP000038009">
    <property type="component" value="Unassembled WGS sequence"/>
</dbReference>
<proteinExistence type="inferred from homology"/>
<dbReference type="AlphaFoldDB" id="A0A0N0P8T7"/>
<dbReference type="InterPro" id="IPR012936">
    <property type="entry name" value="Erv_C"/>
</dbReference>
<dbReference type="Pfam" id="PF13850">
    <property type="entry name" value="ERGIC_N"/>
    <property type="match status" value="1"/>
</dbReference>
<feature type="domain" description="Endoplasmic reticulum vesicle transporter C-terminal" evidence="6">
    <location>
        <begin position="136"/>
        <end position="302"/>
    </location>
</feature>
<evidence type="ECO:0000313" key="8">
    <source>
        <dbReference type="EMBL" id="KPI90336.1"/>
    </source>
</evidence>
<evidence type="ECO:0000256" key="5">
    <source>
        <dbReference type="ARBA" id="ARBA00023136"/>
    </source>
</evidence>
<dbReference type="VEuPathDB" id="TriTrypDB:Lsey_0007_0490"/>
<evidence type="ECO:0000259" key="6">
    <source>
        <dbReference type="Pfam" id="PF07970"/>
    </source>
</evidence>